<dbReference type="Proteomes" id="UP000078200">
    <property type="component" value="Unassembled WGS sequence"/>
</dbReference>
<evidence type="ECO:0000313" key="2">
    <source>
        <dbReference type="Proteomes" id="UP000078200"/>
    </source>
</evidence>
<reference evidence="1" key="1">
    <citation type="submission" date="2020-05" db="UniProtKB">
        <authorList>
            <consortium name="EnsemblMetazoa"/>
        </authorList>
    </citation>
    <scope>IDENTIFICATION</scope>
    <source>
        <strain evidence="1">TTRI</strain>
    </source>
</reference>
<proteinExistence type="predicted"/>
<accession>A0A1A9UZS3</accession>
<evidence type="ECO:0000313" key="1">
    <source>
        <dbReference type="EnsemblMetazoa" id="GAUT021128-PA"/>
    </source>
</evidence>
<keyword evidence="2" id="KW-1185">Reference proteome</keyword>
<sequence length="230" mass="24733">SISKIRKRESDCHSRNHNHFHSLTWSPIGTDNSQRFHNANDCNNNGQCVMGTTTTVLSTSLASFNGSSNINNNENPNATASNNSIPCHGDHNSSLNTITNNSDSVCHSNINEMNDCTKVAVLSPKMPSKSEFLTGGSTSTKTTSIFGSIDDNILGIAPTSAFMKSQQLEQPSCVSHEDVRSLADASSLNIIGQQIYLRNAATLNAIKEGKKKPTIFASSIGYHLAMNSDV</sequence>
<protein>
    <submittedName>
        <fullName evidence="1">Uncharacterized protein</fullName>
    </submittedName>
</protein>
<dbReference type="EnsemblMetazoa" id="GAUT021128-RA">
    <property type="protein sequence ID" value="GAUT021128-PA"/>
    <property type="gene ID" value="GAUT021128"/>
</dbReference>
<name>A0A1A9UZS3_GLOAU</name>
<dbReference type="VEuPathDB" id="VectorBase:GAUT021128"/>
<dbReference type="AlphaFoldDB" id="A0A1A9UZS3"/>
<organism evidence="1 2">
    <name type="scientific">Glossina austeni</name>
    <name type="common">Savannah tsetse fly</name>
    <dbReference type="NCBI Taxonomy" id="7395"/>
    <lineage>
        <taxon>Eukaryota</taxon>
        <taxon>Metazoa</taxon>
        <taxon>Ecdysozoa</taxon>
        <taxon>Arthropoda</taxon>
        <taxon>Hexapoda</taxon>
        <taxon>Insecta</taxon>
        <taxon>Pterygota</taxon>
        <taxon>Neoptera</taxon>
        <taxon>Endopterygota</taxon>
        <taxon>Diptera</taxon>
        <taxon>Brachycera</taxon>
        <taxon>Muscomorpha</taxon>
        <taxon>Hippoboscoidea</taxon>
        <taxon>Glossinidae</taxon>
        <taxon>Glossina</taxon>
    </lineage>
</organism>